<feature type="compositionally biased region" description="Basic and acidic residues" evidence="1">
    <location>
        <begin position="73"/>
        <end position="90"/>
    </location>
</feature>
<proteinExistence type="predicted"/>
<feature type="compositionally biased region" description="Polar residues" evidence="1">
    <location>
        <begin position="11"/>
        <end position="21"/>
    </location>
</feature>
<dbReference type="NCBIfam" id="TIGR01638">
    <property type="entry name" value="Atha_cystat_rel"/>
    <property type="match status" value="1"/>
</dbReference>
<organism evidence="2 3">
    <name type="scientific">Arabidopsis arenosa</name>
    <name type="common">Sand rock-cress</name>
    <name type="synonym">Cardaminopsis arenosa</name>
    <dbReference type="NCBI Taxonomy" id="38785"/>
    <lineage>
        <taxon>Eukaryota</taxon>
        <taxon>Viridiplantae</taxon>
        <taxon>Streptophyta</taxon>
        <taxon>Embryophyta</taxon>
        <taxon>Tracheophyta</taxon>
        <taxon>Spermatophyta</taxon>
        <taxon>Magnoliopsida</taxon>
        <taxon>eudicotyledons</taxon>
        <taxon>Gunneridae</taxon>
        <taxon>Pentapetalae</taxon>
        <taxon>rosids</taxon>
        <taxon>malvids</taxon>
        <taxon>Brassicales</taxon>
        <taxon>Brassicaceae</taxon>
        <taxon>Camelineae</taxon>
        <taxon>Arabidopsis</taxon>
    </lineage>
</organism>
<feature type="region of interest" description="Disordered" evidence="1">
    <location>
        <begin position="1"/>
        <end position="90"/>
    </location>
</feature>
<dbReference type="PANTHER" id="PTHR31228">
    <property type="entry name" value="CYSTATIN/MONELLIN SUPERFAMILY PROTEIN"/>
    <property type="match status" value="1"/>
</dbReference>
<reference evidence="2" key="1">
    <citation type="submission" date="2021-01" db="EMBL/GenBank/DDBJ databases">
        <authorList>
            <person name="Bezrukov I."/>
        </authorList>
    </citation>
    <scope>NUCLEOTIDE SEQUENCE</scope>
</reference>
<evidence type="ECO:0000313" key="3">
    <source>
        <dbReference type="Proteomes" id="UP000682877"/>
    </source>
</evidence>
<dbReference type="AlphaFoldDB" id="A0A8S1ZSR3"/>
<gene>
    <name evidence="2" type="ORF">AARE701A_LOCUS6411</name>
</gene>
<protein>
    <submittedName>
        <fullName evidence="2">Uncharacterized protein</fullName>
    </submittedName>
</protein>
<accession>A0A8S1ZSR3</accession>
<sequence>MAPKPSESETKNGSSSETQSAEAMEISTGDDSSLLGKRKVEATNLEDPGENEEGVDDEDLIDEEDKDSDSDPEWDKDSFDGREYHSSDDEREYIDKDLEKKARFYRRTVIETKEFPPYLWGGIATVPGLDKKMRSTGVTVRQFLANMASLCLDKYNKHKGFNVKLEHVLRANFNPGGITTYYITFAAREYDSPDAPLVEYQAKVDWAAGGKTYPILCRPTSPPKIDGEVYWFWVCSVIDMAPKSSDGEVNDGSSRDPELTDPLKLLPALPHHRYWEAQAETPNPGLMSKFYITFAAREFEFPDAPLVEYQAKAA</sequence>
<name>A0A8S1ZSR3_ARAAE</name>
<dbReference type="Proteomes" id="UP000682877">
    <property type="component" value="Chromosome 3"/>
</dbReference>
<dbReference type="EMBL" id="LR999453">
    <property type="protein sequence ID" value="CAE5966225.1"/>
    <property type="molecule type" value="Genomic_DNA"/>
</dbReference>
<feature type="compositionally biased region" description="Acidic residues" evidence="1">
    <location>
        <begin position="47"/>
        <end position="72"/>
    </location>
</feature>
<keyword evidence="3" id="KW-1185">Reference proteome</keyword>
<evidence type="ECO:0000256" key="1">
    <source>
        <dbReference type="SAM" id="MobiDB-lite"/>
    </source>
</evidence>
<dbReference type="InterPro" id="IPR006525">
    <property type="entry name" value="Cystatin-related_pln"/>
</dbReference>
<dbReference type="PANTHER" id="PTHR31228:SF3">
    <property type="entry name" value="CYSTATIN-LIKE PROTEIN"/>
    <property type="match status" value="1"/>
</dbReference>
<evidence type="ECO:0000313" key="2">
    <source>
        <dbReference type="EMBL" id="CAE5966225.1"/>
    </source>
</evidence>
<feature type="compositionally biased region" description="Basic and acidic residues" evidence="1">
    <location>
        <begin position="1"/>
        <end position="10"/>
    </location>
</feature>